<name>A0A7W0CEH3_9ACTN</name>
<keyword evidence="5 7" id="KW-0131">Cell cycle</keyword>
<comment type="similarity">
    <text evidence="1 7">Belongs to the MurCDEF family. MurE subfamily.</text>
</comment>
<feature type="binding site" evidence="7">
    <location>
        <position position="550"/>
    </location>
    <ligand>
        <name>meso-2,6-diaminopimelate</name>
        <dbReference type="ChEBI" id="CHEBI:57791"/>
    </ligand>
</feature>
<dbReference type="UniPathway" id="UPA00219"/>
<evidence type="ECO:0000313" key="14">
    <source>
        <dbReference type="Proteomes" id="UP000530928"/>
    </source>
</evidence>
<dbReference type="NCBIfam" id="NF001124">
    <property type="entry name" value="PRK00139.1-2"/>
    <property type="match status" value="1"/>
</dbReference>
<comment type="catalytic activity">
    <reaction evidence="7">
        <text>UDP-N-acetyl-alpha-D-muramoyl-L-alanyl-D-glutamate + meso-2,6-diaminopimelate + ATP = UDP-N-acetyl-alpha-D-muramoyl-L-alanyl-gamma-D-glutamyl-meso-2,6-diaminopimelate + ADP + phosphate + H(+)</text>
        <dbReference type="Rhea" id="RHEA:23676"/>
        <dbReference type="ChEBI" id="CHEBI:15378"/>
        <dbReference type="ChEBI" id="CHEBI:30616"/>
        <dbReference type="ChEBI" id="CHEBI:43474"/>
        <dbReference type="ChEBI" id="CHEBI:57791"/>
        <dbReference type="ChEBI" id="CHEBI:83900"/>
        <dbReference type="ChEBI" id="CHEBI:83905"/>
        <dbReference type="ChEBI" id="CHEBI:456216"/>
        <dbReference type="EC" id="6.3.2.13"/>
    </reaction>
</comment>
<comment type="caution">
    <text evidence="7">Lacks conserved residue(s) required for the propagation of feature annotation.</text>
</comment>
<feature type="binding site" evidence="7">
    <location>
        <position position="271"/>
    </location>
    <ligand>
        <name>UDP-N-acetyl-alpha-D-muramoyl-L-alanyl-D-glutamate</name>
        <dbReference type="ChEBI" id="CHEBI:83900"/>
    </ligand>
</feature>
<dbReference type="GO" id="GO:0000287">
    <property type="term" value="F:magnesium ion binding"/>
    <property type="evidence" value="ECO:0007669"/>
    <property type="project" value="UniProtKB-UniRule"/>
</dbReference>
<dbReference type="Gene3D" id="3.40.1190.10">
    <property type="entry name" value="Mur-like, catalytic domain"/>
    <property type="match status" value="1"/>
</dbReference>
<dbReference type="NCBIfam" id="TIGR01085">
    <property type="entry name" value="murE"/>
    <property type="match status" value="1"/>
</dbReference>
<dbReference type="Gene3D" id="3.40.1390.10">
    <property type="entry name" value="MurE/MurF, N-terminal domain"/>
    <property type="match status" value="1"/>
</dbReference>
<dbReference type="HAMAP" id="MF_00208">
    <property type="entry name" value="MurE"/>
    <property type="match status" value="1"/>
</dbReference>
<comment type="pathway">
    <text evidence="7 8">Cell wall biogenesis; peptidoglycan biosynthesis.</text>
</comment>
<feature type="compositionally biased region" description="Low complexity" evidence="9">
    <location>
        <begin position="19"/>
        <end position="28"/>
    </location>
</feature>
<feature type="region of interest" description="Disordered" evidence="9">
    <location>
        <begin position="1"/>
        <end position="85"/>
    </location>
</feature>
<comment type="cofactor">
    <cofactor evidence="7">
        <name>Mg(2+)</name>
        <dbReference type="ChEBI" id="CHEBI:18420"/>
    </cofactor>
</comment>
<dbReference type="AlphaFoldDB" id="A0A7W0CEH3"/>
<sequence>MLSPSNTDRAGSARDAKAARAAAEAGSGVPAHHADDVVSGPTSAPAGDRPMGPASASVGDRPMGPASASVADRPMRPADSPPRPLSGLATMLDADTSRSPHAAITGVSIDSRKVRRGDLYVALPGNVAHGAAFSAEAMSHGAAAILTDPAGHDDAARTGLPVLIVPDPRGVLGQIASWVYGQPAHEIAVIGVTGTSGKSTSTFMLEAGLRAAGHTTGLIGGVEIHAGDLEFAPRLTTPEASELHGLFALMRERGVSAATMEVSSHALALGRVDGLFYDVALFTNLSQDHLDFHKDLDDYFLTKARLFQPEFSRVGVTNLDDAHGRELLRVAKVPMTTFSPSGSDEADWRAVDVRLGADGSTFRVLGPGGIEADVEVALPGPFNVANALGAIVALVEAGVSLQAAVTGVGGMRGVPGRMERVTEPGHPFQAIVDYSHKPGAVESVLGALREVTTARLTVVLGCGGDRDSGKRPLMGEAAARLADVAIFTSDNPRSEDPLAILVAMMDGALRVPSAERAHVIVEPDRRAAIGLAIAGARQGDVVVVAGKGHEQGQYIAGEVIPFDDREVVAEALRKVVP</sequence>
<dbReference type="InterPro" id="IPR004101">
    <property type="entry name" value="Mur_ligase_C"/>
</dbReference>
<dbReference type="SUPFAM" id="SSF63418">
    <property type="entry name" value="MurE/MurF N-terminal domain"/>
    <property type="match status" value="1"/>
</dbReference>
<feature type="binding site" evidence="7">
    <location>
        <begin position="194"/>
        <end position="200"/>
    </location>
    <ligand>
        <name>ATP</name>
        <dbReference type="ChEBI" id="CHEBI:30616"/>
    </ligand>
</feature>
<dbReference type="InterPro" id="IPR035911">
    <property type="entry name" value="MurE/MurF_N"/>
</dbReference>
<evidence type="ECO:0000256" key="3">
    <source>
        <dbReference type="ARBA" id="ARBA00022960"/>
    </source>
</evidence>
<evidence type="ECO:0000256" key="5">
    <source>
        <dbReference type="ARBA" id="ARBA00023306"/>
    </source>
</evidence>
<dbReference type="SUPFAM" id="SSF53244">
    <property type="entry name" value="MurD-like peptide ligases, peptide-binding domain"/>
    <property type="match status" value="1"/>
</dbReference>
<dbReference type="EC" id="6.3.2.13" evidence="7"/>
<evidence type="ECO:0000256" key="8">
    <source>
        <dbReference type="RuleBase" id="RU004135"/>
    </source>
</evidence>
<keyword evidence="7" id="KW-0547">Nucleotide-binding</keyword>
<accession>A0A7W0CEH3</accession>
<dbReference type="Gene3D" id="3.90.190.20">
    <property type="entry name" value="Mur ligase, C-terminal domain"/>
    <property type="match status" value="1"/>
</dbReference>
<protein>
    <recommendedName>
        <fullName evidence="7">UDP-N-acetylmuramoyl-L-alanyl-D-glutamate--2,6-diaminopimelate ligase</fullName>
        <ecNumber evidence="7">6.3.2.13</ecNumber>
    </recommendedName>
    <alternativeName>
        <fullName evidence="7">Meso-A2pm-adding enzyme</fullName>
    </alternativeName>
    <alternativeName>
        <fullName evidence="7">Meso-diaminopimelate-adding enzyme</fullName>
    </alternativeName>
    <alternativeName>
        <fullName evidence="7">UDP-MurNAc-L-Ala-D-Glu:meso-diaminopimelate ligase</fullName>
    </alternativeName>
    <alternativeName>
        <fullName evidence="7">UDP-MurNAc-tripeptide synthetase</fullName>
    </alternativeName>
    <alternativeName>
        <fullName evidence="7">UDP-N-acetylmuramyl-tripeptide synthetase</fullName>
    </alternativeName>
</protein>
<dbReference type="InterPro" id="IPR005761">
    <property type="entry name" value="UDP-N-AcMur-Glu-dNH2Pim_ligase"/>
</dbReference>
<keyword evidence="7" id="KW-0460">Magnesium</keyword>
<reference evidence="13 14" key="1">
    <citation type="submission" date="2020-07" db="EMBL/GenBank/DDBJ databases">
        <title>Genomic Encyclopedia of Type Strains, Phase IV (KMG-IV): sequencing the most valuable type-strain genomes for metagenomic binning, comparative biology and taxonomic classification.</title>
        <authorList>
            <person name="Goeker M."/>
        </authorList>
    </citation>
    <scope>NUCLEOTIDE SEQUENCE [LARGE SCALE GENOMIC DNA]</scope>
    <source>
        <strain evidence="13 14">DSM 45533</strain>
    </source>
</reference>
<dbReference type="PANTHER" id="PTHR23135:SF4">
    <property type="entry name" value="UDP-N-ACETYLMURAMOYL-L-ALANYL-D-GLUTAMATE--2,6-DIAMINOPIMELATE LIGASE MURE HOMOLOG, CHLOROPLASTIC"/>
    <property type="match status" value="1"/>
</dbReference>
<dbReference type="EMBL" id="JACDUR010000001">
    <property type="protein sequence ID" value="MBA2889686.1"/>
    <property type="molecule type" value="Genomic_DNA"/>
</dbReference>
<feature type="binding site" evidence="7">
    <location>
        <begin position="490"/>
        <end position="493"/>
    </location>
    <ligand>
        <name>meso-2,6-diaminopimelate</name>
        <dbReference type="ChEBI" id="CHEBI:57791"/>
    </ligand>
</feature>
<feature type="domain" description="Mur ligase central" evidence="12">
    <location>
        <begin position="192"/>
        <end position="393"/>
    </location>
</feature>
<keyword evidence="7" id="KW-0963">Cytoplasm</keyword>
<dbReference type="GO" id="GO:0005524">
    <property type="term" value="F:ATP binding"/>
    <property type="evidence" value="ECO:0007669"/>
    <property type="project" value="UniProtKB-UniRule"/>
</dbReference>
<evidence type="ECO:0000259" key="12">
    <source>
        <dbReference type="Pfam" id="PF08245"/>
    </source>
</evidence>
<dbReference type="SUPFAM" id="SSF53623">
    <property type="entry name" value="MurD-like peptide ligases, catalytic domain"/>
    <property type="match status" value="1"/>
</dbReference>
<dbReference type="NCBIfam" id="NF001126">
    <property type="entry name" value="PRK00139.1-4"/>
    <property type="match status" value="1"/>
</dbReference>
<dbReference type="GO" id="GO:0009252">
    <property type="term" value="P:peptidoglycan biosynthetic process"/>
    <property type="evidence" value="ECO:0007669"/>
    <property type="project" value="UniProtKB-UniRule"/>
</dbReference>
<dbReference type="Pfam" id="PF01225">
    <property type="entry name" value="Mur_ligase"/>
    <property type="match status" value="1"/>
</dbReference>
<evidence type="ECO:0000256" key="2">
    <source>
        <dbReference type="ARBA" id="ARBA00022618"/>
    </source>
</evidence>
<keyword evidence="14" id="KW-1185">Reference proteome</keyword>
<keyword evidence="6 7" id="KW-0961">Cell wall biogenesis/degradation</keyword>
<evidence type="ECO:0000256" key="6">
    <source>
        <dbReference type="ARBA" id="ARBA00023316"/>
    </source>
</evidence>
<keyword evidence="2 7" id="KW-0132">Cell division</keyword>
<dbReference type="PANTHER" id="PTHR23135">
    <property type="entry name" value="MUR LIGASE FAMILY MEMBER"/>
    <property type="match status" value="1"/>
</dbReference>
<feature type="binding site" evidence="7">
    <location>
        <position position="111"/>
    </location>
    <ligand>
        <name>UDP-N-acetyl-alpha-D-muramoyl-L-alanyl-D-glutamate</name>
        <dbReference type="ChEBI" id="CHEBI:83900"/>
    </ligand>
</feature>
<evidence type="ECO:0000256" key="9">
    <source>
        <dbReference type="SAM" id="MobiDB-lite"/>
    </source>
</evidence>
<feature type="binding site" evidence="7">
    <location>
        <position position="546"/>
    </location>
    <ligand>
        <name>meso-2,6-diaminopimelate</name>
        <dbReference type="ChEBI" id="CHEBI:57791"/>
    </ligand>
</feature>
<dbReference type="GO" id="GO:0071555">
    <property type="term" value="P:cell wall organization"/>
    <property type="evidence" value="ECO:0007669"/>
    <property type="project" value="UniProtKB-KW"/>
</dbReference>
<evidence type="ECO:0000313" key="13">
    <source>
        <dbReference type="EMBL" id="MBA2889686.1"/>
    </source>
</evidence>
<dbReference type="GO" id="GO:0005737">
    <property type="term" value="C:cytoplasm"/>
    <property type="evidence" value="ECO:0007669"/>
    <property type="project" value="UniProtKB-SubCell"/>
</dbReference>
<comment type="subcellular location">
    <subcellularLocation>
        <location evidence="7 8">Cytoplasm</location>
    </subcellularLocation>
</comment>
<keyword evidence="7" id="KW-0067">ATP-binding</keyword>
<feature type="binding site" evidence="7">
    <location>
        <begin position="236"/>
        <end position="237"/>
    </location>
    <ligand>
        <name>UDP-N-acetyl-alpha-D-muramoyl-L-alanyl-D-glutamate</name>
        <dbReference type="ChEBI" id="CHEBI:83900"/>
    </ligand>
</feature>
<dbReference type="GO" id="GO:0051301">
    <property type="term" value="P:cell division"/>
    <property type="evidence" value="ECO:0007669"/>
    <property type="project" value="UniProtKB-KW"/>
</dbReference>
<keyword evidence="7 13" id="KW-0436">Ligase</keyword>
<proteinExistence type="inferred from homology"/>
<comment type="function">
    <text evidence="7">Catalyzes the addition of meso-diaminopimelic acid to the nucleotide precursor UDP-N-acetylmuramoyl-L-alanyl-D-glutamate (UMAG) in the biosynthesis of bacterial cell-wall peptidoglycan.</text>
</comment>
<dbReference type="InterPro" id="IPR036565">
    <property type="entry name" value="Mur-like_cat_sf"/>
</dbReference>
<evidence type="ECO:0000259" key="10">
    <source>
        <dbReference type="Pfam" id="PF01225"/>
    </source>
</evidence>
<feature type="modified residue" description="N6-carboxylysine" evidence="7">
    <location>
        <position position="303"/>
    </location>
</feature>
<dbReference type="Pfam" id="PF08245">
    <property type="entry name" value="Mur_ligase_M"/>
    <property type="match status" value="1"/>
</dbReference>
<dbReference type="InterPro" id="IPR013221">
    <property type="entry name" value="Mur_ligase_cen"/>
</dbReference>
<feature type="short sequence motif" description="Meso-diaminopimelate recognition motif" evidence="7">
    <location>
        <begin position="490"/>
        <end position="493"/>
    </location>
</feature>
<dbReference type="InterPro" id="IPR000713">
    <property type="entry name" value="Mur_ligase_N"/>
</dbReference>
<feature type="binding site" evidence="7">
    <location>
        <position position="466"/>
    </location>
    <ligand>
        <name>meso-2,6-diaminopimelate</name>
        <dbReference type="ChEBI" id="CHEBI:57791"/>
    </ligand>
</feature>
<evidence type="ECO:0000256" key="4">
    <source>
        <dbReference type="ARBA" id="ARBA00022984"/>
    </source>
</evidence>
<gene>
    <name evidence="7" type="primary">murE</name>
    <name evidence="13" type="ORF">HNR30_001021</name>
</gene>
<keyword evidence="3 7" id="KW-0133">Cell shape</keyword>
<dbReference type="GO" id="GO:0008765">
    <property type="term" value="F:UDP-N-acetylmuramoylalanyl-D-glutamate-2,6-diaminopimelate ligase activity"/>
    <property type="evidence" value="ECO:0007669"/>
    <property type="project" value="UniProtKB-UniRule"/>
</dbReference>
<dbReference type="Pfam" id="PF02875">
    <property type="entry name" value="Mur_ligase_C"/>
    <property type="match status" value="1"/>
</dbReference>
<evidence type="ECO:0000256" key="1">
    <source>
        <dbReference type="ARBA" id="ARBA00005898"/>
    </source>
</evidence>
<keyword evidence="4 7" id="KW-0573">Peptidoglycan synthesis</keyword>
<organism evidence="13 14">
    <name type="scientific">Nonomuraea soli</name>
    <dbReference type="NCBI Taxonomy" id="1032476"/>
    <lineage>
        <taxon>Bacteria</taxon>
        <taxon>Bacillati</taxon>
        <taxon>Actinomycetota</taxon>
        <taxon>Actinomycetes</taxon>
        <taxon>Streptosporangiales</taxon>
        <taxon>Streptosporangiaceae</taxon>
        <taxon>Nonomuraea</taxon>
    </lineage>
</organism>
<evidence type="ECO:0000259" key="11">
    <source>
        <dbReference type="Pfam" id="PF02875"/>
    </source>
</evidence>
<dbReference type="Proteomes" id="UP000530928">
    <property type="component" value="Unassembled WGS sequence"/>
</dbReference>
<feature type="binding site" evidence="7">
    <location>
        <position position="263"/>
    </location>
    <ligand>
        <name>UDP-N-acetyl-alpha-D-muramoyl-L-alanyl-D-glutamate</name>
        <dbReference type="ChEBI" id="CHEBI:83900"/>
    </ligand>
</feature>
<dbReference type="GO" id="GO:0008360">
    <property type="term" value="P:regulation of cell shape"/>
    <property type="evidence" value="ECO:0007669"/>
    <property type="project" value="UniProtKB-KW"/>
</dbReference>
<dbReference type="InterPro" id="IPR036615">
    <property type="entry name" value="Mur_ligase_C_dom_sf"/>
</dbReference>
<comment type="caution">
    <text evidence="13">The sequence shown here is derived from an EMBL/GenBank/DDBJ whole genome shotgun (WGS) entry which is preliminary data.</text>
</comment>
<evidence type="ECO:0000256" key="7">
    <source>
        <dbReference type="HAMAP-Rule" id="MF_00208"/>
    </source>
</evidence>
<comment type="PTM">
    <text evidence="7">Carboxylation is probably crucial for Mg(2+) binding and, consequently, for the gamma-phosphate positioning of ATP.</text>
</comment>
<feature type="domain" description="Mur ligase C-terminal" evidence="11">
    <location>
        <begin position="416"/>
        <end position="548"/>
    </location>
</feature>
<feature type="domain" description="Mur ligase N-terminal catalytic" evidence="10">
    <location>
        <begin position="104"/>
        <end position="177"/>
    </location>
</feature>